<evidence type="ECO:0000313" key="4">
    <source>
        <dbReference type="Proteomes" id="UP001165986"/>
    </source>
</evidence>
<dbReference type="InterPro" id="IPR036291">
    <property type="entry name" value="NAD(P)-bd_dom_sf"/>
</dbReference>
<gene>
    <name evidence="3" type="ORF">FNW02_35430</name>
</gene>
<comment type="caution">
    <text evidence="3">The sequence shown here is derived from an EMBL/GenBank/DDBJ whole genome shotgun (WGS) entry which is preliminary data.</text>
</comment>
<dbReference type="PANTHER" id="PTHR43477:SF1">
    <property type="entry name" value="DIHYDROANTICAPSIN 7-DEHYDROGENASE"/>
    <property type="match status" value="1"/>
</dbReference>
<evidence type="ECO:0000256" key="2">
    <source>
        <dbReference type="ARBA" id="ARBA00023002"/>
    </source>
</evidence>
<name>A0AA40T4P1_9NOST</name>
<dbReference type="RefSeq" id="WP_191762199.1">
    <property type="nucleotide sequence ID" value="NZ_VJXY01000089.1"/>
</dbReference>
<dbReference type="Proteomes" id="UP001165986">
    <property type="component" value="Unassembled WGS sequence"/>
</dbReference>
<comment type="similarity">
    <text evidence="1">Belongs to the short-chain dehydrogenases/reductases (SDR) family.</text>
</comment>
<sequence>MKLQNKVAVITGGSSGMGFATAKLFLSEGARDLNDGGAIILNASLTAYQGLPILTVYAATKAAVSSLARSMSGLWQQ</sequence>
<reference evidence="3" key="1">
    <citation type="submission" date="2019-07" db="EMBL/GenBank/DDBJ databases">
        <title>Toxilogical consequences of a new and cryptic species of cyanobacteria (Komarekiella delphini-convector) recovered from the epidermis of a bottlenose dolphin and 1500 ft. in the air.</title>
        <authorList>
            <person name="Brown A.O."/>
            <person name="Dvorak P."/>
            <person name="Villanueva C.D."/>
            <person name="Foss A.J."/>
            <person name="Garvey A.D."/>
            <person name="Gibson Q.A."/>
            <person name="Johansen J.R."/>
            <person name="Casamatta D.A."/>
        </authorList>
    </citation>
    <scope>NUCLEOTIDE SEQUENCE</scope>
    <source>
        <strain evidence="3">SJRDD-AB1</strain>
    </source>
</reference>
<dbReference type="Gene3D" id="3.40.50.720">
    <property type="entry name" value="NAD(P)-binding Rossmann-like Domain"/>
    <property type="match status" value="2"/>
</dbReference>
<dbReference type="InterPro" id="IPR051122">
    <property type="entry name" value="SDR_DHRS6-like"/>
</dbReference>
<keyword evidence="4" id="KW-1185">Reference proteome</keyword>
<dbReference type="InterPro" id="IPR020904">
    <property type="entry name" value="Sc_DH/Rdtase_CS"/>
</dbReference>
<evidence type="ECO:0000313" key="3">
    <source>
        <dbReference type="EMBL" id="MBD6620886.1"/>
    </source>
</evidence>
<organism evidence="3 4">
    <name type="scientific">Komarekiella delphini-convector SJRDD-AB1</name>
    <dbReference type="NCBI Taxonomy" id="2593771"/>
    <lineage>
        <taxon>Bacteria</taxon>
        <taxon>Bacillati</taxon>
        <taxon>Cyanobacteriota</taxon>
        <taxon>Cyanophyceae</taxon>
        <taxon>Nostocales</taxon>
        <taxon>Nostocaceae</taxon>
        <taxon>Komarekiella</taxon>
        <taxon>Komarekiella delphini-convector</taxon>
    </lineage>
</organism>
<evidence type="ECO:0000256" key="1">
    <source>
        <dbReference type="ARBA" id="ARBA00006484"/>
    </source>
</evidence>
<protein>
    <submittedName>
        <fullName evidence="3">SDR family NAD(P)-dependent oxidoreductase</fullName>
    </submittedName>
</protein>
<dbReference type="AlphaFoldDB" id="A0AA40T4P1"/>
<dbReference type="PANTHER" id="PTHR43477">
    <property type="entry name" value="DIHYDROANTICAPSIN 7-DEHYDROGENASE"/>
    <property type="match status" value="1"/>
</dbReference>
<dbReference type="PROSITE" id="PS00061">
    <property type="entry name" value="ADH_SHORT"/>
    <property type="match status" value="1"/>
</dbReference>
<proteinExistence type="inferred from homology"/>
<dbReference type="GO" id="GO:0016491">
    <property type="term" value="F:oxidoreductase activity"/>
    <property type="evidence" value="ECO:0007669"/>
    <property type="project" value="UniProtKB-KW"/>
</dbReference>
<dbReference type="SUPFAM" id="SSF51735">
    <property type="entry name" value="NAD(P)-binding Rossmann-fold domains"/>
    <property type="match status" value="1"/>
</dbReference>
<accession>A0AA40T4P1</accession>
<keyword evidence="2" id="KW-0560">Oxidoreductase</keyword>
<dbReference type="EMBL" id="VJXY01000089">
    <property type="protein sequence ID" value="MBD6620886.1"/>
    <property type="molecule type" value="Genomic_DNA"/>
</dbReference>